<organism evidence="1 2">
    <name type="scientific">Paenibacillus agricola</name>
    <dbReference type="NCBI Taxonomy" id="2716264"/>
    <lineage>
        <taxon>Bacteria</taxon>
        <taxon>Bacillati</taxon>
        <taxon>Bacillota</taxon>
        <taxon>Bacilli</taxon>
        <taxon>Bacillales</taxon>
        <taxon>Paenibacillaceae</taxon>
        <taxon>Paenibacillus</taxon>
    </lineage>
</organism>
<dbReference type="PANTHER" id="PTHR39441">
    <property type="entry name" value="DUF2252 DOMAIN-CONTAINING PROTEIN"/>
    <property type="match status" value="1"/>
</dbReference>
<keyword evidence="2" id="KW-1185">Reference proteome</keyword>
<comment type="caution">
    <text evidence="1">The sequence shown here is derived from an EMBL/GenBank/DDBJ whole genome shotgun (WGS) entry which is preliminary data.</text>
</comment>
<dbReference type="Proteomes" id="UP001165962">
    <property type="component" value="Unassembled WGS sequence"/>
</dbReference>
<sequence>MEQGHIESIKATRSKIRLQTIAQVLDEFDGSVMELDLHKRNLKYLKMAQSPFSFYRGSSYLFYYDVSRVWFPFHSSPERPTWIQGDLHFENFGAYRNESGFDVFDINDFDEGYVGSYLYDLLRMCVSILLVYRSKELALGKELELSKQKEALFEYITAYVEQIEQFAKRKEDPRSLVFDEDQTQGPIRKLLKKLKKRDAGHLLLSITELAEGSRRFTRTDEMQEPTEAEAAMVRANWPSYLGTLELRTKQPESYYTIKDIVFKHGSGTASIGLNRFYVLIEGKSNQELDDIVVELKEVRGPVPAYFMPYNERFWQQCAHQGQRVTLTQKAMHHEADPLLGYLTMADRHYYVRERSPFKKKLKVDNIADRGDWLNVLQGMGQITAKIHARADVDMQLGMVSHHSEDEIKLAMGEDTEAFKDYIANWALAYVEQVEEDYELFMEWIGQG</sequence>
<accession>A0ABX0J931</accession>
<dbReference type="RefSeq" id="WP_166151996.1">
    <property type="nucleotide sequence ID" value="NZ_JAAOIW010000006.1"/>
</dbReference>
<proteinExistence type="predicted"/>
<protein>
    <submittedName>
        <fullName evidence="1">DUF2252 family protein</fullName>
    </submittedName>
</protein>
<dbReference type="InterPro" id="IPR018721">
    <property type="entry name" value="DUF2252"/>
</dbReference>
<name>A0ABX0J931_9BACL</name>
<reference evidence="1" key="1">
    <citation type="submission" date="2020-03" db="EMBL/GenBank/DDBJ databases">
        <title>Draft sequencing of Paenibacilllus sp. S3N08.</title>
        <authorList>
            <person name="Kim D.-U."/>
        </authorList>
    </citation>
    <scope>NUCLEOTIDE SEQUENCE</scope>
    <source>
        <strain evidence="1">S3N08</strain>
    </source>
</reference>
<evidence type="ECO:0000313" key="2">
    <source>
        <dbReference type="Proteomes" id="UP001165962"/>
    </source>
</evidence>
<dbReference type="PANTHER" id="PTHR39441:SF1">
    <property type="entry name" value="DUF2252 DOMAIN-CONTAINING PROTEIN"/>
    <property type="match status" value="1"/>
</dbReference>
<evidence type="ECO:0000313" key="1">
    <source>
        <dbReference type="EMBL" id="NHN31699.1"/>
    </source>
</evidence>
<dbReference type="Pfam" id="PF10009">
    <property type="entry name" value="DUF2252"/>
    <property type="match status" value="1"/>
</dbReference>
<gene>
    <name evidence="1" type="ORF">G9U52_17845</name>
</gene>
<dbReference type="EMBL" id="JAAOIW010000006">
    <property type="protein sequence ID" value="NHN31699.1"/>
    <property type="molecule type" value="Genomic_DNA"/>
</dbReference>